<feature type="domain" description="N-acetyltransferase" evidence="8">
    <location>
        <begin position="727"/>
        <end position="882"/>
    </location>
</feature>
<keyword evidence="9" id="KW-0808">Transferase</keyword>
<dbReference type="GO" id="GO:0005524">
    <property type="term" value="F:ATP binding"/>
    <property type="evidence" value="ECO:0007669"/>
    <property type="project" value="UniProtKB-UniRule"/>
</dbReference>
<keyword evidence="4 6" id="KW-0067">ATP-binding</keyword>
<dbReference type="InterPro" id="IPR051538">
    <property type="entry name" value="Acyl-CoA_Synth/Transferase"/>
</dbReference>
<dbReference type="SUPFAM" id="SSF51735">
    <property type="entry name" value="NAD(P)-binding Rossmann-fold domains"/>
    <property type="match status" value="1"/>
</dbReference>
<dbReference type="InterPro" id="IPR000182">
    <property type="entry name" value="GNAT_dom"/>
</dbReference>
<dbReference type="PANTHER" id="PTHR43334:SF1">
    <property type="entry name" value="3-HYDROXYPROPIONATE--COA LIGASE [ADP-FORMING]"/>
    <property type="match status" value="1"/>
</dbReference>
<evidence type="ECO:0000259" key="8">
    <source>
        <dbReference type="PROSITE" id="PS51186"/>
    </source>
</evidence>
<dbReference type="Gene3D" id="3.40.50.720">
    <property type="entry name" value="NAD(P)-binding Rossmann-like Domain"/>
    <property type="match status" value="1"/>
</dbReference>
<dbReference type="OrthoDB" id="9807426at2"/>
<dbReference type="PROSITE" id="PS51186">
    <property type="entry name" value="GNAT"/>
    <property type="match status" value="1"/>
</dbReference>
<dbReference type="STRING" id="69960.SAMN05421720_102317"/>
<protein>
    <submittedName>
        <fullName evidence="9">Acetyltransferase</fullName>
    </submittedName>
</protein>
<organism evidence="9 10">
    <name type="scientific">Rhodospira trueperi</name>
    <dbReference type="NCBI Taxonomy" id="69960"/>
    <lineage>
        <taxon>Bacteria</taxon>
        <taxon>Pseudomonadati</taxon>
        <taxon>Pseudomonadota</taxon>
        <taxon>Alphaproteobacteria</taxon>
        <taxon>Rhodospirillales</taxon>
        <taxon>Rhodospirillaceae</taxon>
        <taxon>Rhodospira</taxon>
    </lineage>
</organism>
<feature type="domain" description="ATP-grasp" evidence="7">
    <location>
        <begin position="488"/>
        <end position="523"/>
    </location>
</feature>
<sequence length="888" mass="94660">MSILGLSRVLTPRSVAVIGASARPRRFGNVVMRNLLEGNFPGPVMPVSPREKAVAGVLAYPSIAALPETPDLAVVCVAGRRVPETLEDLGARGTAGAIVVALDVDPAAIRTISRRHGLRVFGAGSLGLIVPQARLNASFAHVPALPGQVAFVSQSGVPCVSVLDWARPRGVGFSRFVSLGQAADVDFADMMDMLANDPETRAILLFIESIAARREFMPAARAAARNKPLLLVKAGRDDLNRQIGPFLSEALAAPDDVFDAAVGRAGALRVGSLDELFEGAETLARSRALRGDRLAVLANGEGALTMAWDEITHANGGRPATLSPDTRTRLEDIAVPGGIGDSAVDLGLAAAPERYGEALAVLAEDEGLDVVLVVHVPTPMADAVATARAVVEGTRRHGCPVLACWIGADASMPARRLLTEAALPVFASIRGAVAGFRHVVLHARNQDMLLETPPSDSADHQPDKEAARRLVQHGLADPDGLLTDAAARTLLAVYGVPTVPSVPATDAEDAARVAERMGFPVALTAASPDLPRKWDVGAVALNLENGDAVRAAAEGILQRVRQHRPDARVQGFAVQRMALRPNARQLMLGSACDPLFGPVLVFGEGGRAVEVLRDHVVGLPPLNLPLARQMIARTRVSRRLEAHGFRPAADREALAQALVRLSHLIVDNPEIVACDINPLFADEQGVLVVDARIRLAPVDGSDRRRFAIMPYPSGLEESATLYDGSAVTLRPIRPEDEPAHADLVARVTPQDLRYRFFGAVRELKHHQLARLTQVDYNREMAFIATRPRAADGQPETLGVVRTVTDPDNRRGELAILVRSDLKGTGLGTILVDKIVRYHRARGTGEIGAQVLADNEAMLRLAKRCGFSVGRTSDPEVMDCVIRTGGNAH</sequence>
<proteinExistence type="inferred from homology"/>
<comment type="similarity">
    <text evidence="5">In the N-terminal section; belongs to the acetate CoA ligase alpha subunit family.</text>
</comment>
<dbReference type="Pfam" id="PF13549">
    <property type="entry name" value="ATP-grasp_5"/>
    <property type="match status" value="1"/>
</dbReference>
<evidence type="ECO:0000259" key="7">
    <source>
        <dbReference type="PROSITE" id="PS50975"/>
    </source>
</evidence>
<dbReference type="EMBL" id="FNAP01000002">
    <property type="protein sequence ID" value="SDD99820.1"/>
    <property type="molecule type" value="Genomic_DNA"/>
</dbReference>
<evidence type="ECO:0000256" key="1">
    <source>
        <dbReference type="ARBA" id="ARBA00022532"/>
    </source>
</evidence>
<evidence type="ECO:0000256" key="3">
    <source>
        <dbReference type="ARBA" id="ARBA00022741"/>
    </source>
</evidence>
<gene>
    <name evidence="9" type="ORF">SAMN05421720_102317</name>
</gene>
<evidence type="ECO:0000256" key="4">
    <source>
        <dbReference type="ARBA" id="ARBA00022840"/>
    </source>
</evidence>
<dbReference type="InterPro" id="IPR011761">
    <property type="entry name" value="ATP-grasp"/>
</dbReference>
<dbReference type="GO" id="GO:0006099">
    <property type="term" value="P:tricarboxylic acid cycle"/>
    <property type="evidence" value="ECO:0007669"/>
    <property type="project" value="UniProtKB-KW"/>
</dbReference>
<dbReference type="SUPFAM" id="SSF56059">
    <property type="entry name" value="Glutathione synthetase ATP-binding domain-like"/>
    <property type="match status" value="1"/>
</dbReference>
<dbReference type="GO" id="GO:0016874">
    <property type="term" value="F:ligase activity"/>
    <property type="evidence" value="ECO:0007669"/>
    <property type="project" value="UniProtKB-KW"/>
</dbReference>
<dbReference type="RefSeq" id="WP_092783006.1">
    <property type="nucleotide sequence ID" value="NZ_FNAP01000002.1"/>
</dbReference>
<dbReference type="InterPro" id="IPR013815">
    <property type="entry name" value="ATP_grasp_subdomain_1"/>
</dbReference>
<evidence type="ECO:0000256" key="2">
    <source>
        <dbReference type="ARBA" id="ARBA00022598"/>
    </source>
</evidence>
<evidence type="ECO:0000256" key="5">
    <source>
        <dbReference type="ARBA" id="ARBA00060888"/>
    </source>
</evidence>
<evidence type="ECO:0000313" key="9">
    <source>
        <dbReference type="EMBL" id="SDD99820.1"/>
    </source>
</evidence>
<dbReference type="AlphaFoldDB" id="A0A1G6ZB51"/>
<dbReference type="GO" id="GO:0016747">
    <property type="term" value="F:acyltransferase activity, transferring groups other than amino-acyl groups"/>
    <property type="evidence" value="ECO:0007669"/>
    <property type="project" value="InterPro"/>
</dbReference>
<keyword evidence="10" id="KW-1185">Reference proteome</keyword>
<dbReference type="InterPro" id="IPR016181">
    <property type="entry name" value="Acyl_CoA_acyltransferase"/>
</dbReference>
<dbReference type="Gene3D" id="3.40.50.261">
    <property type="entry name" value="Succinyl-CoA synthetase domains"/>
    <property type="match status" value="2"/>
</dbReference>
<dbReference type="GO" id="GO:0046872">
    <property type="term" value="F:metal ion binding"/>
    <property type="evidence" value="ECO:0007669"/>
    <property type="project" value="InterPro"/>
</dbReference>
<accession>A0A1G6ZB51</accession>
<dbReference type="Pfam" id="PF13607">
    <property type="entry name" value="Succ_CoA_lig"/>
    <property type="match status" value="1"/>
</dbReference>
<reference evidence="9 10" key="1">
    <citation type="submission" date="2016-10" db="EMBL/GenBank/DDBJ databases">
        <authorList>
            <person name="de Groot N.N."/>
        </authorList>
    </citation>
    <scope>NUCLEOTIDE SEQUENCE [LARGE SCALE GENOMIC DNA]</scope>
    <source>
        <strain evidence="9 10">ATCC 700224</strain>
    </source>
</reference>
<dbReference type="Gene3D" id="3.30.1490.20">
    <property type="entry name" value="ATP-grasp fold, A domain"/>
    <property type="match status" value="1"/>
</dbReference>
<keyword evidence="3 6" id="KW-0547">Nucleotide-binding</keyword>
<dbReference type="FunFam" id="3.30.1490.20:FF:000020">
    <property type="entry name" value="Protein lysine acetyltransferase"/>
    <property type="match status" value="1"/>
</dbReference>
<dbReference type="InterPro" id="IPR036291">
    <property type="entry name" value="NAD(P)-bd_dom_sf"/>
</dbReference>
<keyword evidence="2" id="KW-0436">Ligase</keyword>
<dbReference type="SMART" id="SM00881">
    <property type="entry name" value="CoA_binding"/>
    <property type="match status" value="1"/>
</dbReference>
<dbReference type="InterPro" id="IPR032875">
    <property type="entry name" value="Succ_CoA_lig_flav_dom"/>
</dbReference>
<dbReference type="SUPFAM" id="SSF52210">
    <property type="entry name" value="Succinyl-CoA synthetase domains"/>
    <property type="match status" value="2"/>
</dbReference>
<dbReference type="InterPro" id="IPR016102">
    <property type="entry name" value="Succinyl-CoA_synth-like"/>
</dbReference>
<dbReference type="PROSITE" id="PS50975">
    <property type="entry name" value="ATP_GRASP"/>
    <property type="match status" value="1"/>
</dbReference>
<evidence type="ECO:0000256" key="6">
    <source>
        <dbReference type="PROSITE-ProRule" id="PRU00409"/>
    </source>
</evidence>
<evidence type="ECO:0000313" key="10">
    <source>
        <dbReference type="Proteomes" id="UP000199412"/>
    </source>
</evidence>
<dbReference type="Pfam" id="PF13380">
    <property type="entry name" value="CoA_binding_2"/>
    <property type="match status" value="1"/>
</dbReference>
<dbReference type="SUPFAM" id="SSF55729">
    <property type="entry name" value="Acyl-CoA N-acyltransferases (Nat)"/>
    <property type="match status" value="1"/>
</dbReference>
<dbReference type="Pfam" id="PF13302">
    <property type="entry name" value="Acetyltransf_3"/>
    <property type="match status" value="1"/>
</dbReference>
<dbReference type="Gene3D" id="3.30.470.20">
    <property type="entry name" value="ATP-grasp fold, B domain"/>
    <property type="match status" value="1"/>
</dbReference>
<dbReference type="InterPro" id="IPR003781">
    <property type="entry name" value="CoA-bd"/>
</dbReference>
<name>A0A1G6ZB51_9PROT</name>
<keyword evidence="1" id="KW-0816">Tricarboxylic acid cycle</keyword>
<dbReference type="Proteomes" id="UP000199412">
    <property type="component" value="Unassembled WGS sequence"/>
</dbReference>
<dbReference type="PANTHER" id="PTHR43334">
    <property type="entry name" value="ACETATE--COA LIGASE [ADP-FORMING]"/>
    <property type="match status" value="1"/>
</dbReference>
<dbReference type="Gene3D" id="3.40.630.30">
    <property type="match status" value="1"/>
</dbReference>